<dbReference type="Proteomes" id="UP000197065">
    <property type="component" value="Unassembled WGS sequence"/>
</dbReference>
<dbReference type="GO" id="GO:0005737">
    <property type="term" value="C:cytoplasm"/>
    <property type="evidence" value="ECO:0007669"/>
    <property type="project" value="UniProtKB-SubCell"/>
</dbReference>
<keyword evidence="7" id="KW-0690">Ribosome biogenesis</keyword>
<keyword evidence="9" id="KW-1185">Reference proteome</keyword>
<dbReference type="OrthoDB" id="9807740at2"/>
<evidence type="ECO:0000256" key="5">
    <source>
        <dbReference type="ARBA" id="ARBA00022801"/>
    </source>
</evidence>
<evidence type="ECO:0000313" key="9">
    <source>
        <dbReference type="Proteomes" id="UP000197065"/>
    </source>
</evidence>
<dbReference type="GO" id="GO:0008270">
    <property type="term" value="F:zinc ion binding"/>
    <property type="evidence" value="ECO:0007669"/>
    <property type="project" value="UniProtKB-UniRule"/>
</dbReference>
<dbReference type="Pfam" id="PF02130">
    <property type="entry name" value="YbeY"/>
    <property type="match status" value="1"/>
</dbReference>
<dbReference type="PANTHER" id="PTHR46986">
    <property type="entry name" value="ENDORIBONUCLEASE YBEY, CHLOROPLASTIC"/>
    <property type="match status" value="1"/>
</dbReference>
<dbReference type="GO" id="GO:0004521">
    <property type="term" value="F:RNA endonuclease activity"/>
    <property type="evidence" value="ECO:0007669"/>
    <property type="project" value="UniProtKB-UniRule"/>
</dbReference>
<dbReference type="EMBL" id="FYEH01000001">
    <property type="protein sequence ID" value="SNB52064.1"/>
    <property type="molecule type" value="Genomic_DNA"/>
</dbReference>
<dbReference type="HAMAP" id="MF_00009">
    <property type="entry name" value="Endoribonucl_YbeY"/>
    <property type="match status" value="1"/>
</dbReference>
<dbReference type="GO" id="GO:0004222">
    <property type="term" value="F:metalloendopeptidase activity"/>
    <property type="evidence" value="ECO:0007669"/>
    <property type="project" value="InterPro"/>
</dbReference>
<evidence type="ECO:0000256" key="6">
    <source>
        <dbReference type="ARBA" id="ARBA00022833"/>
    </source>
</evidence>
<feature type="binding site" evidence="7">
    <location>
        <position position="137"/>
    </location>
    <ligand>
        <name>Zn(2+)</name>
        <dbReference type="ChEBI" id="CHEBI:29105"/>
        <note>catalytic</note>
    </ligand>
</feature>
<keyword evidence="2 7" id="KW-0540">Nuclease</keyword>
<comment type="subcellular location">
    <subcellularLocation>
        <location evidence="7">Cytoplasm</location>
    </subcellularLocation>
</comment>
<accession>A0A212PYM3</accession>
<dbReference type="Gene3D" id="3.40.390.30">
    <property type="entry name" value="Metalloproteases ('zincins'), catalytic domain"/>
    <property type="match status" value="1"/>
</dbReference>
<dbReference type="AlphaFoldDB" id="A0A212PYM3"/>
<dbReference type="InterPro" id="IPR002036">
    <property type="entry name" value="YbeY"/>
</dbReference>
<keyword evidence="3 7" id="KW-0479">Metal-binding</keyword>
<dbReference type="SUPFAM" id="SSF55486">
    <property type="entry name" value="Metalloproteases ('zincins'), catalytic domain"/>
    <property type="match status" value="1"/>
</dbReference>
<evidence type="ECO:0000256" key="4">
    <source>
        <dbReference type="ARBA" id="ARBA00022759"/>
    </source>
</evidence>
<dbReference type="EC" id="3.1.-.-" evidence="7"/>
<reference evidence="8 9" key="1">
    <citation type="submission" date="2017-06" db="EMBL/GenBank/DDBJ databases">
        <authorList>
            <person name="Kim H.J."/>
            <person name="Triplett B.A."/>
        </authorList>
    </citation>
    <scope>NUCLEOTIDE SEQUENCE [LARGE SCALE GENOMIC DNA]</scope>
    <source>
        <strain evidence="8 9">B29T1</strain>
    </source>
</reference>
<protein>
    <recommendedName>
        <fullName evidence="7">Endoribonuclease YbeY</fullName>
        <ecNumber evidence="7">3.1.-.-</ecNumber>
    </recommendedName>
</protein>
<feature type="binding site" evidence="7">
    <location>
        <position position="143"/>
    </location>
    <ligand>
        <name>Zn(2+)</name>
        <dbReference type="ChEBI" id="CHEBI:29105"/>
        <note>catalytic</note>
    </ligand>
</feature>
<comment type="similarity">
    <text evidence="1 7">Belongs to the endoribonuclease YbeY family.</text>
</comment>
<sequence length="184" mass="20112">MDSDSSHSRSVTIEAPRWSSVVTEIETLIDRAASAALDRCLGDFLGPKMRPVELSILLTDDARIQVLNRDWRGKDKATNVLSFPGVDPQELVFLPTGAPVLLGDIVIALETVEREAAERGIDIEAHLTHLVIHGVLHLLGHDHEDDDEATRMEAIETELLARFGIVDPHSLPPIDEDAFVGGVS</sequence>
<feature type="binding site" evidence="7">
    <location>
        <position position="133"/>
    </location>
    <ligand>
        <name>Zn(2+)</name>
        <dbReference type="ChEBI" id="CHEBI:29105"/>
        <note>catalytic</note>
    </ligand>
</feature>
<dbReference type="PROSITE" id="PS01306">
    <property type="entry name" value="UPF0054"/>
    <property type="match status" value="1"/>
</dbReference>
<keyword evidence="4 7" id="KW-0255">Endonuclease</keyword>
<dbReference type="GO" id="GO:0006364">
    <property type="term" value="P:rRNA processing"/>
    <property type="evidence" value="ECO:0007669"/>
    <property type="project" value="UniProtKB-UniRule"/>
</dbReference>
<comment type="cofactor">
    <cofactor evidence="7">
        <name>Zn(2+)</name>
        <dbReference type="ChEBI" id="CHEBI:29105"/>
    </cofactor>
    <text evidence="7">Binds 1 zinc ion.</text>
</comment>
<keyword evidence="7" id="KW-0698">rRNA processing</keyword>
<dbReference type="NCBIfam" id="TIGR00043">
    <property type="entry name" value="rRNA maturation RNase YbeY"/>
    <property type="match status" value="1"/>
</dbReference>
<keyword evidence="6 7" id="KW-0862">Zinc</keyword>
<comment type="function">
    <text evidence="7">Single strand-specific metallo-endoribonuclease involved in late-stage 70S ribosome quality control and in maturation of the 3' terminus of the 16S rRNA.</text>
</comment>
<organism evidence="8 9">
    <name type="scientific">Arboricoccus pini</name>
    <dbReference type="NCBI Taxonomy" id="1963835"/>
    <lineage>
        <taxon>Bacteria</taxon>
        <taxon>Pseudomonadati</taxon>
        <taxon>Pseudomonadota</taxon>
        <taxon>Alphaproteobacteria</taxon>
        <taxon>Geminicoccales</taxon>
        <taxon>Geminicoccaceae</taxon>
        <taxon>Arboricoccus</taxon>
    </lineage>
</organism>
<proteinExistence type="inferred from homology"/>
<gene>
    <name evidence="7" type="primary">ybeY</name>
    <name evidence="8" type="ORF">SAMN07250955_101176</name>
</gene>
<dbReference type="PANTHER" id="PTHR46986:SF1">
    <property type="entry name" value="ENDORIBONUCLEASE YBEY, CHLOROPLASTIC"/>
    <property type="match status" value="1"/>
</dbReference>
<evidence type="ECO:0000256" key="7">
    <source>
        <dbReference type="HAMAP-Rule" id="MF_00009"/>
    </source>
</evidence>
<dbReference type="RefSeq" id="WP_088559509.1">
    <property type="nucleotide sequence ID" value="NZ_FYEH01000001.1"/>
</dbReference>
<evidence type="ECO:0000256" key="1">
    <source>
        <dbReference type="ARBA" id="ARBA00010875"/>
    </source>
</evidence>
<evidence type="ECO:0000313" key="8">
    <source>
        <dbReference type="EMBL" id="SNB52064.1"/>
    </source>
</evidence>
<keyword evidence="5 7" id="KW-0378">Hydrolase</keyword>
<evidence type="ECO:0000256" key="2">
    <source>
        <dbReference type="ARBA" id="ARBA00022722"/>
    </source>
</evidence>
<name>A0A212PYM3_9PROT</name>
<dbReference type="InterPro" id="IPR023091">
    <property type="entry name" value="MetalPrtase_cat_dom_sf_prd"/>
</dbReference>
<evidence type="ECO:0000256" key="3">
    <source>
        <dbReference type="ARBA" id="ARBA00022723"/>
    </source>
</evidence>
<keyword evidence="7" id="KW-0963">Cytoplasm</keyword>
<dbReference type="InterPro" id="IPR020549">
    <property type="entry name" value="YbeY_CS"/>
</dbReference>